<evidence type="ECO:0008006" key="4">
    <source>
        <dbReference type="Google" id="ProtNLM"/>
    </source>
</evidence>
<keyword evidence="3" id="KW-1185">Reference proteome</keyword>
<dbReference type="Proteomes" id="UP000321863">
    <property type="component" value="Unassembled WGS sequence"/>
</dbReference>
<evidence type="ECO:0000313" key="2">
    <source>
        <dbReference type="EMBL" id="GEN74508.1"/>
    </source>
</evidence>
<comment type="caution">
    <text evidence="2">The sequence shown here is derived from an EMBL/GenBank/DDBJ whole genome shotgun (WGS) entry which is preliminary data.</text>
</comment>
<proteinExistence type="predicted"/>
<protein>
    <recommendedName>
        <fullName evidence="4">Phage tail collar domain-containing protein</fullName>
    </recommendedName>
</protein>
<reference evidence="2 3" key="1">
    <citation type="submission" date="2019-07" db="EMBL/GenBank/DDBJ databases">
        <title>Whole genome shotgun sequence of Chryseobacterium hagamense NBRC 105253.</title>
        <authorList>
            <person name="Hosoyama A."/>
            <person name="Uohara A."/>
            <person name="Ohji S."/>
            <person name="Ichikawa N."/>
        </authorList>
    </citation>
    <scope>NUCLEOTIDE SEQUENCE [LARGE SCALE GENOMIC DNA]</scope>
    <source>
        <strain evidence="2 3">NBRC 105253</strain>
    </source>
</reference>
<evidence type="ECO:0000256" key="1">
    <source>
        <dbReference type="SAM" id="MobiDB-lite"/>
    </source>
</evidence>
<dbReference type="EMBL" id="BJYJ01000001">
    <property type="protein sequence ID" value="GEN74508.1"/>
    <property type="molecule type" value="Genomic_DNA"/>
</dbReference>
<evidence type="ECO:0000313" key="3">
    <source>
        <dbReference type="Proteomes" id="UP000321863"/>
    </source>
</evidence>
<name>A0A511YH46_9FLAO</name>
<sequence>MNGRALSSLPAVAKTAAAGLGMTTNLYDASGRTLKTKSTAENTGDTGGSNAFTLSQSNLPNANLTTTVSGTALTSGSHTRNSDTGGAFLYSGTNAGNYGTGHGSSASPGLFGGVGVGNTNAAGNHTHSFTGTLSTTLGSGQSMNNQSAYITVNSFIYLGQ</sequence>
<feature type="region of interest" description="Disordered" evidence="1">
    <location>
        <begin position="37"/>
        <end position="57"/>
    </location>
</feature>
<accession>A0A511YH46</accession>
<gene>
    <name evidence="2" type="ORF">CHA01nite_02480</name>
</gene>
<dbReference type="OrthoDB" id="1159290at2"/>
<dbReference type="AlphaFoldDB" id="A0A511YH46"/>
<organism evidence="2 3">
    <name type="scientific">Chryseobacterium hagamense</name>
    <dbReference type="NCBI Taxonomy" id="395935"/>
    <lineage>
        <taxon>Bacteria</taxon>
        <taxon>Pseudomonadati</taxon>
        <taxon>Bacteroidota</taxon>
        <taxon>Flavobacteriia</taxon>
        <taxon>Flavobacteriales</taxon>
        <taxon>Weeksellaceae</taxon>
        <taxon>Chryseobacterium group</taxon>
        <taxon>Chryseobacterium</taxon>
    </lineage>
</organism>